<evidence type="ECO:0000313" key="2">
    <source>
        <dbReference type="Proteomes" id="UP001196413"/>
    </source>
</evidence>
<evidence type="ECO:0000313" key="1">
    <source>
        <dbReference type="EMBL" id="KAJ1369878.1"/>
    </source>
</evidence>
<dbReference type="Proteomes" id="UP001196413">
    <property type="component" value="Unassembled WGS sequence"/>
</dbReference>
<reference evidence="1" key="1">
    <citation type="submission" date="2021-06" db="EMBL/GenBank/DDBJ databases">
        <title>Parelaphostrongylus tenuis whole genome reference sequence.</title>
        <authorList>
            <person name="Garwood T.J."/>
            <person name="Larsen P.A."/>
            <person name="Fountain-Jones N.M."/>
            <person name="Garbe J.R."/>
            <person name="Macchietto M.G."/>
            <person name="Kania S.A."/>
            <person name="Gerhold R.W."/>
            <person name="Richards J.E."/>
            <person name="Wolf T.M."/>
        </authorList>
    </citation>
    <scope>NUCLEOTIDE SEQUENCE</scope>
    <source>
        <strain evidence="1">MNPRO001-30</strain>
        <tissue evidence="1">Meninges</tissue>
    </source>
</reference>
<proteinExistence type="predicted"/>
<accession>A0AAD5WHM8</accession>
<sequence length="121" mass="13421">MENMVFDARASECASLENLLNGNVARGSSARGFSFVFPSFAVLALCRNKIHKEISYCNDYLEFPILRSGYVNDIVFRIGVLRLSSFIAHIAINSSLCSIAISWDSCEDPNAQQPHESQKAD</sequence>
<dbReference type="EMBL" id="JAHQIW010006692">
    <property type="protein sequence ID" value="KAJ1369878.1"/>
    <property type="molecule type" value="Genomic_DNA"/>
</dbReference>
<name>A0AAD5WHM8_PARTN</name>
<comment type="caution">
    <text evidence="1">The sequence shown here is derived from an EMBL/GenBank/DDBJ whole genome shotgun (WGS) entry which is preliminary data.</text>
</comment>
<gene>
    <name evidence="1" type="ORF">KIN20_031463</name>
</gene>
<protein>
    <submittedName>
        <fullName evidence="1">Uncharacterized protein</fullName>
    </submittedName>
</protein>
<organism evidence="1 2">
    <name type="scientific">Parelaphostrongylus tenuis</name>
    <name type="common">Meningeal worm</name>
    <dbReference type="NCBI Taxonomy" id="148309"/>
    <lineage>
        <taxon>Eukaryota</taxon>
        <taxon>Metazoa</taxon>
        <taxon>Ecdysozoa</taxon>
        <taxon>Nematoda</taxon>
        <taxon>Chromadorea</taxon>
        <taxon>Rhabditida</taxon>
        <taxon>Rhabditina</taxon>
        <taxon>Rhabditomorpha</taxon>
        <taxon>Strongyloidea</taxon>
        <taxon>Metastrongylidae</taxon>
        <taxon>Parelaphostrongylus</taxon>
    </lineage>
</organism>
<keyword evidence="2" id="KW-1185">Reference proteome</keyword>
<dbReference type="AlphaFoldDB" id="A0AAD5WHM8"/>